<proteinExistence type="predicted"/>
<dbReference type="EMBL" id="CAJVQC010087474">
    <property type="protein sequence ID" value="CAG8823375.1"/>
    <property type="molecule type" value="Genomic_DNA"/>
</dbReference>
<accession>A0ACA9S3F5</accession>
<dbReference type="Proteomes" id="UP000789920">
    <property type="component" value="Unassembled WGS sequence"/>
</dbReference>
<gene>
    <name evidence="1" type="ORF">RPERSI_LOCUS26005</name>
</gene>
<feature type="non-terminal residue" evidence="1">
    <location>
        <position position="44"/>
    </location>
</feature>
<evidence type="ECO:0000313" key="2">
    <source>
        <dbReference type="Proteomes" id="UP000789920"/>
    </source>
</evidence>
<reference evidence="1" key="1">
    <citation type="submission" date="2021-06" db="EMBL/GenBank/DDBJ databases">
        <authorList>
            <person name="Kallberg Y."/>
            <person name="Tangrot J."/>
            <person name="Rosling A."/>
        </authorList>
    </citation>
    <scope>NUCLEOTIDE SEQUENCE</scope>
    <source>
        <strain evidence="1">MA461A</strain>
    </source>
</reference>
<keyword evidence="2" id="KW-1185">Reference proteome</keyword>
<evidence type="ECO:0000313" key="1">
    <source>
        <dbReference type="EMBL" id="CAG8823375.1"/>
    </source>
</evidence>
<name>A0ACA9S3F5_9GLOM</name>
<protein>
    <submittedName>
        <fullName evidence="1">34339_t:CDS:1</fullName>
    </submittedName>
</protein>
<sequence>MKIIDLEVDNYENEDRIRNDKKKRINNRTFKNGVTRIKNGAIPV</sequence>
<organism evidence="1 2">
    <name type="scientific">Racocetra persica</name>
    <dbReference type="NCBI Taxonomy" id="160502"/>
    <lineage>
        <taxon>Eukaryota</taxon>
        <taxon>Fungi</taxon>
        <taxon>Fungi incertae sedis</taxon>
        <taxon>Mucoromycota</taxon>
        <taxon>Glomeromycotina</taxon>
        <taxon>Glomeromycetes</taxon>
        <taxon>Diversisporales</taxon>
        <taxon>Gigasporaceae</taxon>
        <taxon>Racocetra</taxon>
    </lineage>
</organism>
<comment type="caution">
    <text evidence="1">The sequence shown here is derived from an EMBL/GenBank/DDBJ whole genome shotgun (WGS) entry which is preliminary data.</text>
</comment>